<evidence type="ECO:0000259" key="1">
    <source>
        <dbReference type="PROSITE" id="PS51819"/>
    </source>
</evidence>
<name>A0A6C1KHT4_XANAU</name>
<dbReference type="Pfam" id="PF00903">
    <property type="entry name" value="Glyoxalase"/>
    <property type="match status" value="2"/>
</dbReference>
<evidence type="ECO:0000313" key="2">
    <source>
        <dbReference type="EMBL" id="TLX43167.1"/>
    </source>
</evidence>
<reference evidence="2 3" key="1">
    <citation type="submission" date="2019-05" db="EMBL/GenBank/DDBJ databases">
        <authorList>
            <person name="Zhou X."/>
        </authorList>
    </citation>
    <scope>NUCLEOTIDE SEQUENCE [LARGE SCALE GENOMIC DNA]</scope>
    <source>
        <strain evidence="2 3">DSM 432</strain>
    </source>
</reference>
<dbReference type="Proteomes" id="UP000305131">
    <property type="component" value="Unassembled WGS sequence"/>
</dbReference>
<proteinExistence type="predicted"/>
<comment type="caution">
    <text evidence="2">The sequence shown here is derived from an EMBL/GenBank/DDBJ whole genome shotgun (WGS) entry which is preliminary data.</text>
</comment>
<protein>
    <submittedName>
        <fullName evidence="2">VOC family protein</fullName>
    </submittedName>
</protein>
<dbReference type="PROSITE" id="PS51819">
    <property type="entry name" value="VOC"/>
    <property type="match status" value="2"/>
</dbReference>
<dbReference type="EMBL" id="VAUP01000022">
    <property type="protein sequence ID" value="TLX43167.1"/>
    <property type="molecule type" value="Genomic_DNA"/>
</dbReference>
<gene>
    <name evidence="2" type="ORF">FBQ73_11045</name>
</gene>
<dbReference type="Gene3D" id="3.10.180.10">
    <property type="entry name" value="2,3-Dihydroxybiphenyl 1,2-Dioxygenase, domain 1"/>
    <property type="match status" value="2"/>
</dbReference>
<dbReference type="InterPro" id="IPR029068">
    <property type="entry name" value="Glyas_Bleomycin-R_OHBP_Dase"/>
</dbReference>
<dbReference type="PANTHER" id="PTHR43279:SF1">
    <property type="entry name" value="CATECHOL-2,3-DIOXYGENASE"/>
    <property type="match status" value="1"/>
</dbReference>
<dbReference type="InterPro" id="IPR037523">
    <property type="entry name" value="VOC_core"/>
</dbReference>
<organism evidence="2 3">
    <name type="scientific">Xanthobacter autotrophicus</name>
    <dbReference type="NCBI Taxonomy" id="280"/>
    <lineage>
        <taxon>Bacteria</taxon>
        <taxon>Pseudomonadati</taxon>
        <taxon>Pseudomonadota</taxon>
        <taxon>Alphaproteobacteria</taxon>
        <taxon>Hyphomicrobiales</taxon>
        <taxon>Xanthobacteraceae</taxon>
        <taxon>Xanthobacter</taxon>
    </lineage>
</organism>
<feature type="domain" description="VOC" evidence="1">
    <location>
        <begin position="17"/>
        <end position="131"/>
    </location>
</feature>
<dbReference type="InterPro" id="IPR004360">
    <property type="entry name" value="Glyas_Fos-R_dOase_dom"/>
</dbReference>
<dbReference type="GeneID" id="95773990"/>
<accession>A0A6C1KHT4</accession>
<dbReference type="RefSeq" id="WP_138399521.1">
    <property type="nucleotide sequence ID" value="NZ_JBAFVI010000002.1"/>
</dbReference>
<sequence length="287" mass="29994">MTAALSLSPKTAPHDLALGAVALSSRDPERLIPFYRDGVGLEVLSTGETVVLGAGGRPLVEITRRSDAAPAPVRAPGLFHMAIRVPDRASLAARLLALHHMGLRMGASDHLVSEALYVDDPDGNGIEIYRDRPADEWPRSVDGTIAMATLPLDLNALAREALPAAQPAPAGTDMGHVHLKVSDLEAARRFWVDTVGLTIMARYPGALFVSADGYHHHLGLNTWQSSGAPAPAAGTAGLDHFTVRLPQASIDALGQRLAAAGVAFAAVEGGGLTVRDPSGNTAVFRPA</sequence>
<dbReference type="OrthoDB" id="9792626at2"/>
<dbReference type="SUPFAM" id="SSF54593">
    <property type="entry name" value="Glyoxalase/Bleomycin resistance protein/Dihydroxybiphenyl dioxygenase"/>
    <property type="match status" value="2"/>
</dbReference>
<dbReference type="AlphaFoldDB" id="A0A6C1KHT4"/>
<evidence type="ECO:0000313" key="3">
    <source>
        <dbReference type="Proteomes" id="UP000305131"/>
    </source>
</evidence>
<dbReference type="PANTHER" id="PTHR43279">
    <property type="entry name" value="CATECHOL-2,3-DIOXYGENASE"/>
    <property type="match status" value="1"/>
</dbReference>
<feature type="domain" description="VOC" evidence="1">
    <location>
        <begin position="173"/>
        <end position="287"/>
    </location>
</feature>